<reference evidence="13 14" key="1">
    <citation type="submission" date="2023-07" db="EMBL/GenBank/DDBJ databases">
        <title>Sorghum-associated microbial communities from plants grown in Nebraska, USA.</title>
        <authorList>
            <person name="Schachtman D."/>
        </authorList>
    </citation>
    <scope>NUCLEOTIDE SEQUENCE [LARGE SCALE GENOMIC DNA]</scope>
    <source>
        <strain evidence="13 14">4138</strain>
    </source>
</reference>
<dbReference type="Pfam" id="PF07715">
    <property type="entry name" value="Plug"/>
    <property type="match status" value="1"/>
</dbReference>
<sequence length="991" mass="110194">MKTFSMHPLARGIHMLLTSSTLLLPTFVLAEQQTEPPIQEEQKNNEEKEQQDIEIIQVSYGYASVEKKDLTGAIATVHVEDIADMPAGNIMQNLQGRVPGLHITTNGNPNSAATVRIRGQGLGPLGNNDPLYIIDGIPTKSGLHEINSNDIADVQVLRDAAAASIYGSRAGNGVIVVTTKKGHEGLDFNFRFNQTRESYSYDLNPLNTEQRGMAVWRAAVNDKTNPNSASPLYNFDWNGDYDNPQLNSVNLPAFTDPDNLQRPADTRWFDLVTHEADVRDFNASLSGGDETSRFYSSLGYYNSDGIVDGSNFERMAFRLNSDHELIKDRLKVGQTFLLTNQVGNLINDLAGQILGLSIEQQSIVPVFNDEGGWGGPVPGITDRDNPVRIIEQNRDNNHRFNKVMPGFYAEYSPLEDLKLKSSLSVDYSQFYFRNFTRSFKAGTLTFGDRLTVDNNWSRSIIASNTASYKVVLDEKHSFNLLAGIEQINFKRESARAIGSGFASNDRDFAFLSQATRDVRVEGDGDSWALDSQFARADYNYDDRYLASATVRRDGSSRFGENNKYGTFPAFSAGWVLSNEEFFNLASVSNLKLRLSWGETGNQEIPGNATATTYIPRYATQSLFTNQQDEGTAYDITGANGGTLPSGFVRAQTGNPDLKWETSTQSNIGLDIDLFSNTVYASFDWYQKETRDILTLTRPIATLGEGAQKWVNGGTIENNGFEMILGYQDWLSFDGWEDLKVDASFNLSKSRNKVTALPQDVINSFGGNGQDKTILGRSINSVYGYVADGLFQSQSQVDEHATQAGAAPGRIRWADLDGNGVINENDQDFFATTDPDFIYGLNLTLNYKDWDFNMFWQGVEGGQIRNNWRLFTDFTSLNIGSNYGSRVLDAWTVQNSDSTVPALTLVDTNGEGRQSSFFWEEGSYLKLRNISVGYRPNIDLLDKFGIQEARVYLQASNLLTLTPGGTLSEDPETPNEVFPVPRRITLGLEMTF</sequence>
<evidence type="ECO:0000256" key="6">
    <source>
        <dbReference type="ARBA" id="ARBA00023136"/>
    </source>
</evidence>
<evidence type="ECO:0000313" key="13">
    <source>
        <dbReference type="EMBL" id="MDR7119669.1"/>
    </source>
</evidence>
<keyword evidence="3 8" id="KW-1134">Transmembrane beta strand</keyword>
<dbReference type="InterPro" id="IPR023997">
    <property type="entry name" value="TonB-dep_OMP_SusC/RagA_CS"/>
</dbReference>
<feature type="chain" id="PRO_5046904211" evidence="10">
    <location>
        <begin position="31"/>
        <end position="991"/>
    </location>
</feature>
<dbReference type="SUPFAM" id="SSF56935">
    <property type="entry name" value="Porins"/>
    <property type="match status" value="1"/>
</dbReference>
<evidence type="ECO:0000256" key="3">
    <source>
        <dbReference type="ARBA" id="ARBA00022452"/>
    </source>
</evidence>
<keyword evidence="14" id="KW-1185">Reference proteome</keyword>
<evidence type="ECO:0000256" key="1">
    <source>
        <dbReference type="ARBA" id="ARBA00004571"/>
    </source>
</evidence>
<dbReference type="InterPro" id="IPR039426">
    <property type="entry name" value="TonB-dep_rcpt-like"/>
</dbReference>
<keyword evidence="7 8" id="KW-0998">Cell outer membrane</keyword>
<keyword evidence="6 8" id="KW-0472">Membrane</keyword>
<dbReference type="NCBIfam" id="TIGR04056">
    <property type="entry name" value="OMP_RagA_SusC"/>
    <property type="match status" value="1"/>
</dbReference>
<comment type="caution">
    <text evidence="13">The sequence shown here is derived from an EMBL/GenBank/DDBJ whole genome shotgun (WGS) entry which is preliminary data.</text>
</comment>
<comment type="similarity">
    <text evidence="8 9">Belongs to the TonB-dependent receptor family.</text>
</comment>
<evidence type="ECO:0000256" key="5">
    <source>
        <dbReference type="ARBA" id="ARBA00023077"/>
    </source>
</evidence>
<dbReference type="InterPro" id="IPR012910">
    <property type="entry name" value="Plug_dom"/>
</dbReference>
<comment type="subcellular location">
    <subcellularLocation>
        <location evidence="1 8">Cell outer membrane</location>
        <topology evidence="1 8">Multi-pass membrane protein</topology>
    </subcellularLocation>
</comment>
<evidence type="ECO:0000256" key="7">
    <source>
        <dbReference type="ARBA" id="ARBA00023237"/>
    </source>
</evidence>
<dbReference type="EMBL" id="JAVDWR010000001">
    <property type="protein sequence ID" value="MDR7119669.1"/>
    <property type="molecule type" value="Genomic_DNA"/>
</dbReference>
<accession>A0ABU1VVC0</accession>
<keyword evidence="5 9" id="KW-0798">TonB box</keyword>
<name>A0ABU1VVC0_9GAMM</name>
<keyword evidence="4 8" id="KW-0812">Transmembrane</keyword>
<evidence type="ECO:0000259" key="11">
    <source>
        <dbReference type="Pfam" id="PF00593"/>
    </source>
</evidence>
<organism evidence="13 14">
    <name type="scientific">Rheinheimera soli</name>
    <dbReference type="NCBI Taxonomy" id="443616"/>
    <lineage>
        <taxon>Bacteria</taxon>
        <taxon>Pseudomonadati</taxon>
        <taxon>Pseudomonadota</taxon>
        <taxon>Gammaproteobacteria</taxon>
        <taxon>Chromatiales</taxon>
        <taxon>Chromatiaceae</taxon>
        <taxon>Rheinheimera</taxon>
    </lineage>
</organism>
<evidence type="ECO:0000256" key="10">
    <source>
        <dbReference type="SAM" id="SignalP"/>
    </source>
</evidence>
<dbReference type="Gene3D" id="2.40.170.20">
    <property type="entry name" value="TonB-dependent receptor, beta-barrel domain"/>
    <property type="match status" value="1"/>
</dbReference>
<dbReference type="NCBIfam" id="TIGR04057">
    <property type="entry name" value="SusC_RagA_signa"/>
    <property type="match status" value="1"/>
</dbReference>
<dbReference type="InterPro" id="IPR036942">
    <property type="entry name" value="Beta-barrel_TonB_sf"/>
</dbReference>
<dbReference type="PROSITE" id="PS52016">
    <property type="entry name" value="TONB_DEPENDENT_REC_3"/>
    <property type="match status" value="1"/>
</dbReference>
<evidence type="ECO:0000313" key="14">
    <source>
        <dbReference type="Proteomes" id="UP001257909"/>
    </source>
</evidence>
<dbReference type="InterPro" id="IPR000531">
    <property type="entry name" value="Beta-barrel_TonB"/>
</dbReference>
<keyword evidence="2 8" id="KW-0813">Transport</keyword>
<dbReference type="Proteomes" id="UP001257909">
    <property type="component" value="Unassembled WGS sequence"/>
</dbReference>
<protein>
    <submittedName>
        <fullName evidence="13">TonB-linked SusC/RagA family outer membrane protein</fullName>
    </submittedName>
</protein>
<feature type="domain" description="TonB-dependent receptor plug" evidence="12">
    <location>
        <begin position="67"/>
        <end position="174"/>
    </location>
</feature>
<dbReference type="RefSeq" id="WP_310274392.1">
    <property type="nucleotide sequence ID" value="NZ_JAVDWR010000001.1"/>
</dbReference>
<evidence type="ECO:0000259" key="12">
    <source>
        <dbReference type="Pfam" id="PF07715"/>
    </source>
</evidence>
<proteinExistence type="inferred from homology"/>
<evidence type="ECO:0000256" key="2">
    <source>
        <dbReference type="ARBA" id="ARBA00022448"/>
    </source>
</evidence>
<gene>
    <name evidence="13" type="ORF">J2W69_000584</name>
</gene>
<dbReference type="InterPro" id="IPR037066">
    <property type="entry name" value="Plug_dom_sf"/>
</dbReference>
<feature type="signal peptide" evidence="10">
    <location>
        <begin position="1"/>
        <end position="30"/>
    </location>
</feature>
<dbReference type="Pfam" id="PF00593">
    <property type="entry name" value="TonB_dep_Rec_b-barrel"/>
    <property type="match status" value="1"/>
</dbReference>
<keyword evidence="10" id="KW-0732">Signal</keyword>
<dbReference type="Gene3D" id="2.170.130.10">
    <property type="entry name" value="TonB-dependent receptor, plug domain"/>
    <property type="match status" value="1"/>
</dbReference>
<feature type="domain" description="TonB-dependent receptor-like beta-barrel" evidence="11">
    <location>
        <begin position="382"/>
        <end position="957"/>
    </location>
</feature>
<evidence type="ECO:0000256" key="9">
    <source>
        <dbReference type="RuleBase" id="RU003357"/>
    </source>
</evidence>
<evidence type="ECO:0000256" key="8">
    <source>
        <dbReference type="PROSITE-ProRule" id="PRU01360"/>
    </source>
</evidence>
<evidence type="ECO:0000256" key="4">
    <source>
        <dbReference type="ARBA" id="ARBA00022692"/>
    </source>
</evidence>
<dbReference type="InterPro" id="IPR023996">
    <property type="entry name" value="TonB-dep_OMP_SusC/RagA"/>
</dbReference>